<evidence type="ECO:0000259" key="4">
    <source>
        <dbReference type="Pfam" id="PF00703"/>
    </source>
</evidence>
<dbReference type="Pfam" id="PF00703">
    <property type="entry name" value="Glyco_hydro_2"/>
    <property type="match status" value="1"/>
</dbReference>
<dbReference type="InterPro" id="IPR013783">
    <property type="entry name" value="Ig-like_fold"/>
</dbReference>
<dbReference type="Gene3D" id="2.60.120.260">
    <property type="entry name" value="Galactose-binding domain-like"/>
    <property type="match status" value="1"/>
</dbReference>
<evidence type="ECO:0000313" key="7">
    <source>
        <dbReference type="EMBL" id="MEO1780795.1"/>
    </source>
</evidence>
<evidence type="ECO:0008006" key="9">
    <source>
        <dbReference type="Google" id="ProtNLM"/>
    </source>
</evidence>
<gene>
    <name evidence="7" type="ORF">BAU18_000346</name>
</gene>
<dbReference type="PANTHER" id="PTHR42732">
    <property type="entry name" value="BETA-GALACTOSIDASE"/>
    <property type="match status" value="1"/>
</dbReference>
<dbReference type="EMBL" id="MAEI02000001">
    <property type="protein sequence ID" value="MEO1780795.1"/>
    <property type="molecule type" value="Genomic_DNA"/>
</dbReference>
<feature type="domain" description="Glycoside hydrolase family 2 immunoglobulin-like beta-sandwich" evidence="4">
    <location>
        <begin position="175"/>
        <end position="284"/>
    </location>
</feature>
<dbReference type="Pfam" id="PF02837">
    <property type="entry name" value="Glyco_hydro_2_N"/>
    <property type="match status" value="1"/>
</dbReference>
<dbReference type="InterPro" id="IPR006103">
    <property type="entry name" value="Glyco_hydro_2_cat"/>
</dbReference>
<feature type="domain" description="Glycosyl hydrolases family 2 sugar binding" evidence="6">
    <location>
        <begin position="18"/>
        <end position="172"/>
    </location>
</feature>
<evidence type="ECO:0000259" key="5">
    <source>
        <dbReference type="Pfam" id="PF02836"/>
    </source>
</evidence>
<evidence type="ECO:0000259" key="6">
    <source>
        <dbReference type="Pfam" id="PF02837"/>
    </source>
</evidence>
<comment type="similarity">
    <text evidence="1">Belongs to the glycosyl hydrolase 2 family.</text>
</comment>
<sequence length="596" mass="69269">MNRREHPRPQLMRSNWQILDGKWDFAFDDENQGLLNHWYQNLPATHQINVPFTYETQLSGINDPSHHKIVWYQRSFEASAENHVLYFEGVDFETQVWLNGHLLGTHKGGYERFSFDLESYLTDGTNTIILRIEDSLSCEQPRGKQRWLKDNFGCWYVQTTGIWKSVWLERAPLQRLKDLKLTPDLDQDLLKVEVNLQDATVMPDTPNYFVEAEAHFDGQLISYHKGLLVHNFSSFTMDTRAKGNADSGTHRWTPHTPNLYDLTVRLYDTEGTLLDEVFSYFGMRKISIENGMVLLNDRQLYQRLILDQGYWPESGITPPSVDALAEDIAHIKEMGYNGLRKHQKIEDERFLYLCDEAGMLVWSEMPSTYVFNDNAIGQFTDEWLQIVKQQYNHPSIITWVPFNESWGIKGINHYQRPQAFTEGIYHLTKAIDPNRPVITNDGWVHTISDILTLHDYEEAGAAFAKRYSDHQDFAVEGHSNKEYIVDNKIQFNDGWFAFAKGYEYQGQPIIISEFGGIAFTLEGEGQWGYGNQVKNEAEFMARFEKIHAAIQDIPYITGYCYTQLTDVEQEVNGLLTPDRKAKVNLDDVRRINERRV</sequence>
<dbReference type="Gene3D" id="3.20.20.80">
    <property type="entry name" value="Glycosidases"/>
    <property type="match status" value="1"/>
</dbReference>
<dbReference type="SUPFAM" id="SSF49785">
    <property type="entry name" value="Galactose-binding domain-like"/>
    <property type="match status" value="1"/>
</dbReference>
<dbReference type="SUPFAM" id="SSF49303">
    <property type="entry name" value="beta-Galactosidase/glucuronidase domain"/>
    <property type="match status" value="1"/>
</dbReference>
<reference evidence="7 8" key="2">
    <citation type="submission" date="2024-02" db="EMBL/GenBank/DDBJ databases">
        <title>The Genome Sequence of Enterococcus diestrammenae JM9A.</title>
        <authorList>
            <person name="Earl A."/>
            <person name="Manson A."/>
            <person name="Gilmore M."/>
            <person name="Sanders J."/>
            <person name="Shea T."/>
            <person name="Howe W."/>
            <person name="Livny J."/>
            <person name="Cuomo C."/>
            <person name="Neafsey D."/>
            <person name="Birren B."/>
        </authorList>
    </citation>
    <scope>NUCLEOTIDE SEQUENCE [LARGE SCALE GENOMIC DNA]</scope>
    <source>
        <strain evidence="7 8">JM9A</strain>
    </source>
</reference>
<feature type="domain" description="Glycoside hydrolase family 2 catalytic" evidence="5">
    <location>
        <begin position="288"/>
        <end position="528"/>
    </location>
</feature>
<dbReference type="Proteomes" id="UP001429357">
    <property type="component" value="Unassembled WGS sequence"/>
</dbReference>
<dbReference type="InterPro" id="IPR017853">
    <property type="entry name" value="GH"/>
</dbReference>
<proteinExistence type="inferred from homology"/>
<dbReference type="PANTHER" id="PTHR42732:SF3">
    <property type="entry name" value="HYDROLASE"/>
    <property type="match status" value="1"/>
</dbReference>
<dbReference type="Pfam" id="PF02836">
    <property type="entry name" value="Glyco_hydro_2_C"/>
    <property type="match status" value="1"/>
</dbReference>
<dbReference type="InterPro" id="IPR036156">
    <property type="entry name" value="Beta-gal/glucu_dom_sf"/>
</dbReference>
<dbReference type="SUPFAM" id="SSF51445">
    <property type="entry name" value="(Trans)glycosidases"/>
    <property type="match status" value="1"/>
</dbReference>
<name>A0ABV0EYB7_9ENTE</name>
<evidence type="ECO:0000256" key="1">
    <source>
        <dbReference type="ARBA" id="ARBA00007401"/>
    </source>
</evidence>
<dbReference type="RefSeq" id="WP_161869709.1">
    <property type="nucleotide sequence ID" value="NZ_MAEI02000001.1"/>
</dbReference>
<reference evidence="8" key="1">
    <citation type="submission" date="2016-06" db="EMBL/GenBank/DDBJ databases">
        <title>Four novel species of enterococci isolated from chicken manure.</title>
        <authorList>
            <person name="Van Tyne D."/>
        </authorList>
    </citation>
    <scope>NUCLEOTIDE SEQUENCE [LARGE SCALE GENOMIC DNA]</scope>
    <source>
        <strain evidence="8">JM9A</strain>
    </source>
</reference>
<dbReference type="InterPro" id="IPR051913">
    <property type="entry name" value="GH2_Domain-Containing"/>
</dbReference>
<dbReference type="InterPro" id="IPR008979">
    <property type="entry name" value="Galactose-bd-like_sf"/>
</dbReference>
<dbReference type="InterPro" id="IPR006104">
    <property type="entry name" value="Glyco_hydro_2_N"/>
</dbReference>
<dbReference type="Gene3D" id="2.60.40.10">
    <property type="entry name" value="Immunoglobulins"/>
    <property type="match status" value="1"/>
</dbReference>
<keyword evidence="2" id="KW-0378">Hydrolase</keyword>
<organism evidence="7 8">
    <name type="scientific">Enterococcus diestrammenae</name>
    <dbReference type="NCBI Taxonomy" id="1155073"/>
    <lineage>
        <taxon>Bacteria</taxon>
        <taxon>Bacillati</taxon>
        <taxon>Bacillota</taxon>
        <taxon>Bacilli</taxon>
        <taxon>Lactobacillales</taxon>
        <taxon>Enterococcaceae</taxon>
        <taxon>Enterococcus</taxon>
    </lineage>
</organism>
<protein>
    <recommendedName>
        <fullName evidence="9">Beta-galactosidase</fullName>
    </recommendedName>
</protein>
<keyword evidence="8" id="KW-1185">Reference proteome</keyword>
<accession>A0ABV0EYB7</accession>
<keyword evidence="3" id="KW-0326">Glycosidase</keyword>
<comment type="caution">
    <text evidence="7">The sequence shown here is derived from an EMBL/GenBank/DDBJ whole genome shotgun (WGS) entry which is preliminary data.</text>
</comment>
<evidence type="ECO:0000256" key="2">
    <source>
        <dbReference type="ARBA" id="ARBA00022801"/>
    </source>
</evidence>
<evidence type="ECO:0000256" key="3">
    <source>
        <dbReference type="ARBA" id="ARBA00023295"/>
    </source>
</evidence>
<evidence type="ECO:0000313" key="8">
    <source>
        <dbReference type="Proteomes" id="UP001429357"/>
    </source>
</evidence>
<dbReference type="InterPro" id="IPR006102">
    <property type="entry name" value="Ig-like_GH2"/>
</dbReference>